<evidence type="ECO:0000256" key="3">
    <source>
        <dbReference type="ARBA" id="ARBA00022771"/>
    </source>
</evidence>
<reference evidence="8" key="2">
    <citation type="submission" date="2020-12" db="EMBL/GenBank/DDBJ databases">
        <authorList>
            <person name="Kanost M."/>
        </authorList>
    </citation>
    <scope>NUCLEOTIDE SEQUENCE</scope>
</reference>
<keyword evidence="9" id="KW-1185">Reference proteome</keyword>
<feature type="domain" description="C2H2-type" evidence="7">
    <location>
        <begin position="318"/>
        <end position="346"/>
    </location>
</feature>
<feature type="domain" description="C2H2-type" evidence="7">
    <location>
        <begin position="435"/>
        <end position="462"/>
    </location>
</feature>
<evidence type="ECO:0000256" key="5">
    <source>
        <dbReference type="PROSITE-ProRule" id="PRU00042"/>
    </source>
</evidence>
<evidence type="ECO:0000256" key="4">
    <source>
        <dbReference type="ARBA" id="ARBA00022833"/>
    </source>
</evidence>
<evidence type="ECO:0000256" key="6">
    <source>
        <dbReference type="SAM" id="MobiDB-lite"/>
    </source>
</evidence>
<evidence type="ECO:0000313" key="8">
    <source>
        <dbReference type="EMBL" id="KAG6441640.1"/>
    </source>
</evidence>
<comment type="caution">
    <text evidence="8">The sequence shown here is derived from an EMBL/GenBank/DDBJ whole genome shotgun (WGS) entry which is preliminary data.</text>
</comment>
<evidence type="ECO:0000313" key="9">
    <source>
        <dbReference type="Proteomes" id="UP000791440"/>
    </source>
</evidence>
<organism evidence="8 9">
    <name type="scientific">Manduca sexta</name>
    <name type="common">Tobacco hawkmoth</name>
    <name type="synonym">Tobacco hornworm</name>
    <dbReference type="NCBI Taxonomy" id="7130"/>
    <lineage>
        <taxon>Eukaryota</taxon>
        <taxon>Metazoa</taxon>
        <taxon>Ecdysozoa</taxon>
        <taxon>Arthropoda</taxon>
        <taxon>Hexapoda</taxon>
        <taxon>Insecta</taxon>
        <taxon>Pterygota</taxon>
        <taxon>Neoptera</taxon>
        <taxon>Endopterygota</taxon>
        <taxon>Lepidoptera</taxon>
        <taxon>Glossata</taxon>
        <taxon>Ditrysia</taxon>
        <taxon>Bombycoidea</taxon>
        <taxon>Sphingidae</taxon>
        <taxon>Sphinginae</taxon>
        <taxon>Sphingini</taxon>
        <taxon>Manduca</taxon>
    </lineage>
</organism>
<dbReference type="GO" id="GO:0005634">
    <property type="term" value="C:nucleus"/>
    <property type="evidence" value="ECO:0007669"/>
    <property type="project" value="TreeGrafter"/>
</dbReference>
<dbReference type="GO" id="GO:0010468">
    <property type="term" value="P:regulation of gene expression"/>
    <property type="evidence" value="ECO:0007669"/>
    <property type="project" value="TreeGrafter"/>
</dbReference>
<gene>
    <name evidence="8" type="ORF">O3G_MSEX001959</name>
</gene>
<sequence>MCSQPLIINVNRLLSQNMNVCSESKPAKAKEKVMSYEEKSVGSTPFFKCEACPFMALAEDDIKFHLFTVHPDLAKTNGLADNVQIPCPGCNSVFDAEETLRTHLRNHHKMGFKDVKKMIKSLVQIALKDAKLKKESTTNDQPAVEPLPRKINEMRIPQVIEIVPDVITSNNDLPRGVAYISMDELHKMSTPNFEKVDPKDIIQEASINIVYTNEVSTQYMNVSDASTNQQCSIVQMPSVTPDLISSIHPRKSTTDDSKSSSKDLDSATAQTKHSHKEGSEPQIIEKLGESCSIDGCHIRLKDEKNLAYHRKCHQNGQYMCPECSKMYLNTDALHTHLWKIHSVDLELPTCEICGFKTFKKHRLFNIHMKCHGKIKSHFCPECPRSFKNPNQLSKHKLVHKKDSTPVKCGICQREFRSEKRLKAHIAQVHEKRKPFQCCHCDYTAARKEELKLHLRSHTGNSILYCACSYSPD</sequence>
<evidence type="ECO:0000259" key="7">
    <source>
        <dbReference type="PROSITE" id="PS50157"/>
    </source>
</evidence>
<dbReference type="Pfam" id="PF00096">
    <property type="entry name" value="zf-C2H2"/>
    <property type="match status" value="1"/>
</dbReference>
<keyword evidence="4" id="KW-0862">Zinc</keyword>
<name>A0A921YLZ5_MANSE</name>
<dbReference type="Proteomes" id="UP000791440">
    <property type="component" value="Unassembled WGS sequence"/>
</dbReference>
<proteinExistence type="predicted"/>
<evidence type="ECO:0000256" key="1">
    <source>
        <dbReference type="ARBA" id="ARBA00022723"/>
    </source>
</evidence>
<dbReference type="PANTHER" id="PTHR24403:SF67">
    <property type="entry name" value="FI01116P-RELATED"/>
    <property type="match status" value="1"/>
</dbReference>
<dbReference type="PROSITE" id="PS50157">
    <property type="entry name" value="ZINC_FINGER_C2H2_2"/>
    <property type="match status" value="5"/>
</dbReference>
<dbReference type="GO" id="GO:0008270">
    <property type="term" value="F:zinc ion binding"/>
    <property type="evidence" value="ECO:0007669"/>
    <property type="project" value="UniProtKB-KW"/>
</dbReference>
<protein>
    <recommendedName>
        <fullName evidence="7">C2H2-type domain-containing protein</fullName>
    </recommendedName>
</protein>
<dbReference type="PROSITE" id="PS00028">
    <property type="entry name" value="ZINC_FINGER_C2H2_1"/>
    <property type="match status" value="3"/>
</dbReference>
<dbReference type="InterPro" id="IPR013087">
    <property type="entry name" value="Znf_C2H2_type"/>
</dbReference>
<feature type="domain" description="C2H2-type" evidence="7">
    <location>
        <begin position="85"/>
        <end position="107"/>
    </location>
</feature>
<keyword evidence="1" id="KW-0479">Metal-binding</keyword>
<dbReference type="PANTHER" id="PTHR24403">
    <property type="entry name" value="ZINC FINGER PROTEIN"/>
    <property type="match status" value="1"/>
</dbReference>
<reference evidence="8" key="1">
    <citation type="journal article" date="2016" name="Insect Biochem. Mol. Biol.">
        <title>Multifaceted biological insights from a draft genome sequence of the tobacco hornworm moth, Manduca sexta.</title>
        <authorList>
            <person name="Kanost M.R."/>
            <person name="Arrese E.L."/>
            <person name="Cao X."/>
            <person name="Chen Y.R."/>
            <person name="Chellapilla S."/>
            <person name="Goldsmith M.R."/>
            <person name="Grosse-Wilde E."/>
            <person name="Heckel D.G."/>
            <person name="Herndon N."/>
            <person name="Jiang H."/>
            <person name="Papanicolaou A."/>
            <person name="Qu J."/>
            <person name="Soulages J.L."/>
            <person name="Vogel H."/>
            <person name="Walters J."/>
            <person name="Waterhouse R.M."/>
            <person name="Ahn S.J."/>
            <person name="Almeida F.C."/>
            <person name="An C."/>
            <person name="Aqrawi P."/>
            <person name="Bretschneider A."/>
            <person name="Bryant W.B."/>
            <person name="Bucks S."/>
            <person name="Chao H."/>
            <person name="Chevignon G."/>
            <person name="Christen J.M."/>
            <person name="Clarke D.F."/>
            <person name="Dittmer N.T."/>
            <person name="Ferguson L.C.F."/>
            <person name="Garavelou S."/>
            <person name="Gordon K.H.J."/>
            <person name="Gunaratna R.T."/>
            <person name="Han Y."/>
            <person name="Hauser F."/>
            <person name="He Y."/>
            <person name="Heidel-Fischer H."/>
            <person name="Hirsh A."/>
            <person name="Hu Y."/>
            <person name="Jiang H."/>
            <person name="Kalra D."/>
            <person name="Klinner C."/>
            <person name="Konig C."/>
            <person name="Kovar C."/>
            <person name="Kroll A.R."/>
            <person name="Kuwar S.S."/>
            <person name="Lee S.L."/>
            <person name="Lehman R."/>
            <person name="Li K."/>
            <person name="Li Z."/>
            <person name="Liang H."/>
            <person name="Lovelace S."/>
            <person name="Lu Z."/>
            <person name="Mansfield J.H."/>
            <person name="McCulloch K.J."/>
            <person name="Mathew T."/>
            <person name="Morton B."/>
            <person name="Muzny D.M."/>
            <person name="Neunemann D."/>
            <person name="Ongeri F."/>
            <person name="Pauchet Y."/>
            <person name="Pu L.L."/>
            <person name="Pyrousis I."/>
            <person name="Rao X.J."/>
            <person name="Redding A."/>
            <person name="Roesel C."/>
            <person name="Sanchez-Gracia A."/>
            <person name="Schaack S."/>
            <person name="Shukla A."/>
            <person name="Tetreau G."/>
            <person name="Wang Y."/>
            <person name="Xiong G.H."/>
            <person name="Traut W."/>
            <person name="Walsh T.K."/>
            <person name="Worley K.C."/>
            <person name="Wu D."/>
            <person name="Wu W."/>
            <person name="Wu Y.Q."/>
            <person name="Zhang X."/>
            <person name="Zou Z."/>
            <person name="Zucker H."/>
            <person name="Briscoe A.D."/>
            <person name="Burmester T."/>
            <person name="Clem R.J."/>
            <person name="Feyereisen R."/>
            <person name="Grimmelikhuijzen C.J.P."/>
            <person name="Hamodrakas S.J."/>
            <person name="Hansson B.S."/>
            <person name="Huguet E."/>
            <person name="Jermiin L.S."/>
            <person name="Lan Q."/>
            <person name="Lehman H.K."/>
            <person name="Lorenzen M."/>
            <person name="Merzendorfer H."/>
            <person name="Michalopoulos I."/>
            <person name="Morton D.B."/>
            <person name="Muthukrishnan S."/>
            <person name="Oakeshott J.G."/>
            <person name="Palmer W."/>
            <person name="Park Y."/>
            <person name="Passarelli A.L."/>
            <person name="Rozas J."/>
            <person name="Schwartz L.M."/>
            <person name="Smith W."/>
            <person name="Southgate A."/>
            <person name="Vilcinskas A."/>
            <person name="Vogt R."/>
            <person name="Wang P."/>
            <person name="Werren J."/>
            <person name="Yu X.Q."/>
            <person name="Zhou J.J."/>
            <person name="Brown S.J."/>
            <person name="Scherer S.E."/>
            <person name="Richards S."/>
            <person name="Blissard G.W."/>
        </authorList>
    </citation>
    <scope>NUCLEOTIDE SEQUENCE</scope>
</reference>
<feature type="region of interest" description="Disordered" evidence="6">
    <location>
        <begin position="243"/>
        <end position="281"/>
    </location>
</feature>
<dbReference type="SMART" id="SM00355">
    <property type="entry name" value="ZnF_C2H2"/>
    <property type="match status" value="8"/>
</dbReference>
<feature type="domain" description="C2H2-type" evidence="7">
    <location>
        <begin position="377"/>
        <end position="404"/>
    </location>
</feature>
<keyword evidence="2" id="KW-0677">Repeat</keyword>
<feature type="compositionally biased region" description="Basic and acidic residues" evidence="6">
    <location>
        <begin position="252"/>
        <end position="265"/>
    </location>
</feature>
<dbReference type="EMBL" id="JH668288">
    <property type="protein sequence ID" value="KAG6441640.1"/>
    <property type="molecule type" value="Genomic_DNA"/>
</dbReference>
<feature type="domain" description="C2H2-type" evidence="7">
    <location>
        <begin position="406"/>
        <end position="434"/>
    </location>
</feature>
<dbReference type="AlphaFoldDB" id="A0A921YLZ5"/>
<dbReference type="InterPro" id="IPR050688">
    <property type="entry name" value="Zinc_finger/UBP_domain"/>
</dbReference>
<evidence type="ECO:0000256" key="2">
    <source>
        <dbReference type="ARBA" id="ARBA00022737"/>
    </source>
</evidence>
<keyword evidence="3 5" id="KW-0863">Zinc-finger</keyword>
<accession>A0A921YLZ5</accession>